<sequence>MKIIIALITAVFLAGCQKEDILENPDTNSTTNPMVNSMTTQTNFNTAGQILLLQGNFENAVHATSGIVKIYEDKDKKRTLVFENFKTDAGPDLRIYLAEDRSVTNFIQITDKVQNGNLSLAIPTNADLKKQNHVLIWCRQFSVLFGFAALK</sequence>
<dbReference type="EMBL" id="CP002961">
    <property type="protein sequence ID" value="AFK04681.1"/>
    <property type="molecule type" value="Genomic_DNA"/>
</dbReference>
<gene>
    <name evidence="2" type="ordered locus">Emtol_3553</name>
</gene>
<reference evidence="2 3" key="1">
    <citation type="submission" date="2011-07" db="EMBL/GenBank/DDBJ databases">
        <title>The complete genome of chromosome of Emticicia oligotrophica DSM 17448.</title>
        <authorList>
            <consortium name="US DOE Joint Genome Institute (JGI-PGF)"/>
            <person name="Lucas S."/>
            <person name="Han J."/>
            <person name="Lapidus A."/>
            <person name="Bruce D."/>
            <person name="Goodwin L."/>
            <person name="Pitluck S."/>
            <person name="Peters L."/>
            <person name="Kyrpides N."/>
            <person name="Mavromatis K."/>
            <person name="Ivanova N."/>
            <person name="Ovchinnikova G."/>
            <person name="Teshima H."/>
            <person name="Detter J.C."/>
            <person name="Tapia R."/>
            <person name="Han C."/>
            <person name="Land M."/>
            <person name="Hauser L."/>
            <person name="Markowitz V."/>
            <person name="Cheng J.-F."/>
            <person name="Hugenholtz P."/>
            <person name="Woyke T."/>
            <person name="Wu D."/>
            <person name="Tindall B."/>
            <person name="Pomrenke H."/>
            <person name="Brambilla E."/>
            <person name="Klenk H.-P."/>
            <person name="Eisen J.A."/>
        </authorList>
    </citation>
    <scope>NUCLEOTIDE SEQUENCE [LARGE SCALE GENOMIC DNA]</scope>
    <source>
        <strain evidence="2 3">DSM 17448</strain>
    </source>
</reference>
<dbReference type="InterPro" id="IPR019545">
    <property type="entry name" value="DM13_domain"/>
</dbReference>
<dbReference type="PROSITE" id="PS51549">
    <property type="entry name" value="DM13"/>
    <property type="match status" value="1"/>
</dbReference>
<feature type="domain" description="DM13" evidence="1">
    <location>
        <begin position="48"/>
        <end position="151"/>
    </location>
</feature>
<dbReference type="PROSITE" id="PS51257">
    <property type="entry name" value="PROKAR_LIPOPROTEIN"/>
    <property type="match status" value="1"/>
</dbReference>
<dbReference type="Pfam" id="PF10517">
    <property type="entry name" value="DM13"/>
    <property type="match status" value="1"/>
</dbReference>
<protein>
    <submittedName>
        <fullName evidence="2">Electron transfer DM13</fullName>
    </submittedName>
</protein>
<evidence type="ECO:0000313" key="2">
    <source>
        <dbReference type="EMBL" id="AFK04681.1"/>
    </source>
</evidence>
<dbReference type="Proteomes" id="UP000002875">
    <property type="component" value="Chromosome"/>
</dbReference>
<name>A0ABN4ATA0_EMTOG</name>
<keyword evidence="3" id="KW-1185">Reference proteome</keyword>
<evidence type="ECO:0000313" key="3">
    <source>
        <dbReference type="Proteomes" id="UP000002875"/>
    </source>
</evidence>
<dbReference type="RefSeq" id="WP_015030370.1">
    <property type="nucleotide sequence ID" value="NC_018748.1"/>
</dbReference>
<accession>A0ABN4ATA0</accession>
<organism evidence="2 3">
    <name type="scientific">Emticicia oligotrophica (strain DSM 17448 / CIP 109782 / MTCC 6937 / GPTSA100-15)</name>
    <dbReference type="NCBI Taxonomy" id="929562"/>
    <lineage>
        <taxon>Bacteria</taxon>
        <taxon>Pseudomonadati</taxon>
        <taxon>Bacteroidota</taxon>
        <taxon>Cytophagia</taxon>
        <taxon>Cytophagales</taxon>
        <taxon>Leadbetterellaceae</taxon>
        <taxon>Emticicia</taxon>
    </lineage>
</organism>
<proteinExistence type="predicted"/>
<evidence type="ECO:0000259" key="1">
    <source>
        <dbReference type="PROSITE" id="PS51549"/>
    </source>
</evidence>